<evidence type="ECO:0000256" key="2">
    <source>
        <dbReference type="ARBA" id="ARBA00004633"/>
    </source>
</evidence>
<dbReference type="InterPro" id="IPR007237">
    <property type="entry name" value="CD20-like"/>
</dbReference>
<gene>
    <name evidence="16" type="ORF">ACEWY4_006562</name>
</gene>
<comment type="similarity">
    <text evidence="3">Belongs to the VPS37 family.</text>
</comment>
<dbReference type="Pfam" id="PF04103">
    <property type="entry name" value="CD20"/>
    <property type="match status" value="1"/>
</dbReference>
<evidence type="ECO:0000256" key="8">
    <source>
        <dbReference type="ARBA" id="ARBA00022989"/>
    </source>
</evidence>
<evidence type="ECO:0000256" key="1">
    <source>
        <dbReference type="ARBA" id="ARBA00004141"/>
    </source>
</evidence>
<keyword evidence="7 11" id="KW-0653">Protein transport</keyword>
<feature type="transmembrane region" description="Helical" evidence="14">
    <location>
        <begin position="90"/>
        <end position="110"/>
    </location>
</feature>
<dbReference type="AlphaFoldDB" id="A0ABD1KE22"/>
<feature type="transmembrane region" description="Helical" evidence="14">
    <location>
        <begin position="55"/>
        <end position="78"/>
    </location>
</feature>
<feature type="domain" description="VPS37 C-terminal" evidence="15">
    <location>
        <begin position="252"/>
        <end position="341"/>
    </location>
</feature>
<evidence type="ECO:0000256" key="13">
    <source>
        <dbReference type="SAM" id="MobiDB-lite"/>
    </source>
</evidence>
<dbReference type="InterPro" id="IPR037202">
    <property type="entry name" value="ESCRT_assembly_dom"/>
</dbReference>
<comment type="function">
    <text evidence="10">Component of the ESCRT-I complex, a regulator of vesicular trafficking process. Required for the sorting of endocytic ubiquitinated cargos into multivesicular bodies. May be involved in cell growth and differentiation.</text>
</comment>
<accession>A0ABD1KE22</accession>
<evidence type="ECO:0000256" key="10">
    <source>
        <dbReference type="ARBA" id="ARBA00025010"/>
    </source>
</evidence>
<keyword evidence="8 14" id="KW-1133">Transmembrane helix</keyword>
<feature type="transmembrane region" description="Helical" evidence="14">
    <location>
        <begin position="145"/>
        <end position="167"/>
    </location>
</feature>
<feature type="region of interest" description="Disordered" evidence="13">
    <location>
        <begin position="490"/>
        <end position="516"/>
    </location>
</feature>
<evidence type="ECO:0000256" key="6">
    <source>
        <dbReference type="ARBA" id="ARBA00022753"/>
    </source>
</evidence>
<sequence length="516" mass="56170">MTPSTQADSPSKNSSLLHRIFSRYDPEAAAVISIVLGIVQVLLAVPVYFMKFQAFLYVIPLIIGILFLTGGSLAFACCKSSDRRLLKGCAYSNLVCLFGAMVAVCIYMTAICTKLPDFNCTVDPNEHDYWAMRTCDHEIPKLHHLFHGVVVSLLVYDIAAMVLHSLLSTFSGKSMDKLQDLSQSELQDLLDNSERVESMALESDEIQNIQLEREMALASNRSLAERNLDMKPRLEQERERLVQRYSELEEVRDRYKQRCTLRDNVMGQVSPEVLFSRLQTEGASTEAESETLAEEFLEGSLSLDSFLDRFLSLRSLAHKRRVRIEKLQEILRQKSQTVVDNAAAVAASSSTSQDPAVTSSPWQPGQPHPQPQSASKPSGGFSNSPQNPSGSALPYSPFPGVPSAQPTTASAAGPANPPAQFPPYPSPGSSFTPAAGYAASRPNFASGPCPYPNQPAFSGLPGPPFGQFGPSAAPYPSAYPYAAGYSYPVGPSLPPSQPNAGRPVYQSGFRVPQSYS</sequence>
<feature type="compositionally biased region" description="Pro residues" evidence="13">
    <location>
        <begin position="415"/>
        <end position="426"/>
    </location>
</feature>
<feature type="compositionally biased region" description="Polar residues" evidence="13">
    <location>
        <begin position="380"/>
        <end position="390"/>
    </location>
</feature>
<keyword evidence="4 11" id="KW-0813">Transport</keyword>
<dbReference type="PROSITE" id="PS51314">
    <property type="entry name" value="VPS37_C"/>
    <property type="match status" value="1"/>
</dbReference>
<feature type="coiled-coil region" evidence="12">
    <location>
        <begin position="201"/>
        <end position="258"/>
    </location>
</feature>
<dbReference type="InterPro" id="IPR029012">
    <property type="entry name" value="Helix_hairpin_bin_sf"/>
</dbReference>
<protein>
    <recommendedName>
        <fullName evidence="15">VPS37 C-terminal domain-containing protein</fullName>
    </recommendedName>
</protein>
<dbReference type="EMBL" id="JBHFQA010000006">
    <property type="protein sequence ID" value="KAL2097355.1"/>
    <property type="molecule type" value="Genomic_DNA"/>
</dbReference>
<evidence type="ECO:0000259" key="15">
    <source>
        <dbReference type="PROSITE" id="PS51314"/>
    </source>
</evidence>
<feature type="region of interest" description="Disordered" evidence="13">
    <location>
        <begin position="342"/>
        <end position="469"/>
    </location>
</feature>
<dbReference type="PANTHER" id="PTHR13678">
    <property type="entry name" value="VACUOLAR PROTEIN SORTING-ASSOCIATED PROTEIN 37"/>
    <property type="match status" value="1"/>
</dbReference>
<keyword evidence="5 14" id="KW-0812">Transmembrane</keyword>
<name>A0ABD1KE22_9TELE</name>
<evidence type="ECO:0000256" key="4">
    <source>
        <dbReference type="ARBA" id="ARBA00022448"/>
    </source>
</evidence>
<evidence type="ECO:0000256" key="7">
    <source>
        <dbReference type="ARBA" id="ARBA00022927"/>
    </source>
</evidence>
<dbReference type="Proteomes" id="UP001591681">
    <property type="component" value="Unassembled WGS sequence"/>
</dbReference>
<proteinExistence type="inferred from homology"/>
<evidence type="ECO:0000256" key="5">
    <source>
        <dbReference type="ARBA" id="ARBA00022692"/>
    </source>
</evidence>
<keyword evidence="12" id="KW-0175">Coiled coil</keyword>
<reference evidence="16 17" key="1">
    <citation type="submission" date="2024-09" db="EMBL/GenBank/DDBJ databases">
        <title>A chromosome-level genome assembly of Gray's grenadier anchovy, Coilia grayii.</title>
        <authorList>
            <person name="Fu Z."/>
        </authorList>
    </citation>
    <scope>NUCLEOTIDE SEQUENCE [LARGE SCALE GENOMIC DNA]</scope>
    <source>
        <strain evidence="16">G4</strain>
        <tissue evidence="16">Muscle</tissue>
    </source>
</reference>
<keyword evidence="17" id="KW-1185">Reference proteome</keyword>
<feature type="compositionally biased region" description="Low complexity" evidence="13">
    <location>
        <begin position="342"/>
        <end position="352"/>
    </location>
</feature>
<dbReference type="SUPFAM" id="SSF140111">
    <property type="entry name" value="Endosomal sorting complex assembly domain"/>
    <property type="match status" value="1"/>
</dbReference>
<feature type="compositionally biased region" description="Low complexity" evidence="13">
    <location>
        <begin position="457"/>
        <end position="469"/>
    </location>
</feature>
<organism evidence="16 17">
    <name type="scientific">Coilia grayii</name>
    <name type="common">Gray's grenadier anchovy</name>
    <dbReference type="NCBI Taxonomy" id="363190"/>
    <lineage>
        <taxon>Eukaryota</taxon>
        <taxon>Metazoa</taxon>
        <taxon>Chordata</taxon>
        <taxon>Craniata</taxon>
        <taxon>Vertebrata</taxon>
        <taxon>Euteleostomi</taxon>
        <taxon>Actinopterygii</taxon>
        <taxon>Neopterygii</taxon>
        <taxon>Teleostei</taxon>
        <taxon>Clupei</taxon>
        <taxon>Clupeiformes</taxon>
        <taxon>Clupeoidei</taxon>
        <taxon>Engraulidae</taxon>
        <taxon>Coilinae</taxon>
        <taxon>Coilia</taxon>
    </lineage>
</organism>
<dbReference type="GO" id="GO:0015031">
    <property type="term" value="P:protein transport"/>
    <property type="evidence" value="ECO:0007669"/>
    <property type="project" value="UniProtKB-UniRule"/>
</dbReference>
<evidence type="ECO:0000256" key="9">
    <source>
        <dbReference type="ARBA" id="ARBA00023136"/>
    </source>
</evidence>
<dbReference type="GO" id="GO:0031902">
    <property type="term" value="C:late endosome membrane"/>
    <property type="evidence" value="ECO:0007669"/>
    <property type="project" value="UniProtKB-SubCell"/>
</dbReference>
<comment type="caution">
    <text evidence="16">The sequence shown here is derived from an EMBL/GenBank/DDBJ whole genome shotgun (WGS) entry which is preliminary data.</text>
</comment>
<evidence type="ECO:0000256" key="12">
    <source>
        <dbReference type="SAM" id="Coils"/>
    </source>
</evidence>
<feature type="transmembrane region" description="Helical" evidence="14">
    <location>
        <begin position="28"/>
        <end position="49"/>
    </location>
</feature>
<dbReference type="InterPro" id="IPR009851">
    <property type="entry name" value="Mod_r"/>
</dbReference>
<keyword evidence="6" id="KW-0967">Endosome</keyword>
<evidence type="ECO:0000256" key="11">
    <source>
        <dbReference type="PROSITE-ProRule" id="PRU00646"/>
    </source>
</evidence>
<evidence type="ECO:0000256" key="14">
    <source>
        <dbReference type="SAM" id="Phobius"/>
    </source>
</evidence>
<dbReference type="Gene3D" id="1.10.287.660">
    <property type="entry name" value="Helix hairpin bin"/>
    <property type="match status" value="1"/>
</dbReference>
<keyword evidence="9 14" id="KW-0472">Membrane</keyword>
<dbReference type="Pfam" id="PF07200">
    <property type="entry name" value="Mod_r"/>
    <property type="match status" value="1"/>
</dbReference>
<dbReference type="GO" id="GO:0000813">
    <property type="term" value="C:ESCRT I complex"/>
    <property type="evidence" value="ECO:0007669"/>
    <property type="project" value="UniProtKB-ARBA"/>
</dbReference>
<evidence type="ECO:0000313" key="16">
    <source>
        <dbReference type="EMBL" id="KAL2097355.1"/>
    </source>
</evidence>
<evidence type="ECO:0000256" key="3">
    <source>
        <dbReference type="ARBA" id="ARBA00007617"/>
    </source>
</evidence>
<dbReference type="PANTHER" id="PTHR13678:SF12">
    <property type="entry name" value="VACUOLAR PROTEIN SORTING-ASSOCIATED PROTEIN 37D"/>
    <property type="match status" value="1"/>
</dbReference>
<evidence type="ECO:0000313" key="17">
    <source>
        <dbReference type="Proteomes" id="UP001591681"/>
    </source>
</evidence>
<comment type="subcellular location">
    <subcellularLocation>
        <location evidence="2">Late endosome membrane</location>
        <topology evidence="2">Peripheral membrane protein</topology>
    </subcellularLocation>
    <subcellularLocation>
        <location evidence="1">Membrane</location>
        <topology evidence="1">Multi-pass membrane protein</topology>
    </subcellularLocation>
</comment>